<keyword evidence="13 15" id="KW-0472">Membrane</keyword>
<dbReference type="FunFam" id="3.30.565.10:FF:000013">
    <property type="entry name" value="Two-component sensor histidine kinase"/>
    <property type="match status" value="1"/>
</dbReference>
<evidence type="ECO:0000256" key="8">
    <source>
        <dbReference type="ARBA" id="ARBA00022741"/>
    </source>
</evidence>
<feature type="domain" description="HAMP" evidence="17">
    <location>
        <begin position="81"/>
        <end position="133"/>
    </location>
</feature>
<dbReference type="InterPro" id="IPR003661">
    <property type="entry name" value="HisK_dim/P_dom"/>
</dbReference>
<evidence type="ECO:0000259" key="16">
    <source>
        <dbReference type="PROSITE" id="PS50109"/>
    </source>
</evidence>
<dbReference type="EC" id="2.7.13.3" evidence="3"/>
<sequence length="367" mass="42106">MDKKSPSLYTRLMSYLIYSFLSAAISMALLGYIIRFVYMKVPLPSRVNYLYVYLYDNYGFWNLFFSGTILFTVIYYSLAIKKMTSYFTLISNSVQQLSKGQFDITIPVKNHGGLGRFAQNINSMEEQLKSLIEEEKRAVQSKNELVTNVSHDLRTPLTSIIGYLQLIEEDQYRDEVELRYFVTIAFDKSKRLNRMVNDLFEFTKINNRDVALKLIRFNINELLKQLTAQFNPELRTAGIKIEIKNPAAEIMIEADPDKLMRVFENLISNAIKYGREGKKIDLIVEENEQYAVVKVVNYGEAIPANAIPHIFDRLYRAEKSRSDETGGTGLGLAIAKGIVELHKGEIIVSSNEAETIFQVQLPLPMDH</sequence>
<evidence type="ECO:0000256" key="13">
    <source>
        <dbReference type="ARBA" id="ARBA00023136"/>
    </source>
</evidence>
<dbReference type="SUPFAM" id="SSF55874">
    <property type="entry name" value="ATPase domain of HSP90 chaperone/DNA topoisomerase II/histidine kinase"/>
    <property type="match status" value="1"/>
</dbReference>
<evidence type="ECO:0000256" key="7">
    <source>
        <dbReference type="ARBA" id="ARBA00022692"/>
    </source>
</evidence>
<dbReference type="InterPro" id="IPR003660">
    <property type="entry name" value="HAMP_dom"/>
</dbReference>
<name>A0AA95MT15_9BACI</name>
<keyword evidence="19" id="KW-1185">Reference proteome</keyword>
<dbReference type="InterPro" id="IPR036097">
    <property type="entry name" value="HisK_dim/P_sf"/>
</dbReference>
<dbReference type="Pfam" id="PF02518">
    <property type="entry name" value="HATPase_c"/>
    <property type="match status" value="1"/>
</dbReference>
<dbReference type="GO" id="GO:0005886">
    <property type="term" value="C:plasma membrane"/>
    <property type="evidence" value="ECO:0007669"/>
    <property type="project" value="UniProtKB-SubCell"/>
</dbReference>
<dbReference type="CDD" id="cd06225">
    <property type="entry name" value="HAMP"/>
    <property type="match status" value="1"/>
</dbReference>
<protein>
    <recommendedName>
        <fullName evidence="3">histidine kinase</fullName>
        <ecNumber evidence="3">2.7.13.3</ecNumber>
    </recommendedName>
</protein>
<dbReference type="Proteomes" id="UP001178288">
    <property type="component" value="Chromosome"/>
</dbReference>
<dbReference type="GO" id="GO:0000155">
    <property type="term" value="F:phosphorelay sensor kinase activity"/>
    <property type="evidence" value="ECO:0007669"/>
    <property type="project" value="InterPro"/>
</dbReference>
<dbReference type="InterPro" id="IPR036890">
    <property type="entry name" value="HATPase_C_sf"/>
</dbReference>
<reference evidence="18" key="1">
    <citation type="submission" date="2023-05" db="EMBL/GenBank/DDBJ databases">
        <title>Comparative genomics of Bacillaceae isolates and their secondary metabolite potential.</title>
        <authorList>
            <person name="Song L."/>
            <person name="Nielsen L.J."/>
            <person name="Mohite O."/>
            <person name="Xu X."/>
            <person name="Weber T."/>
            <person name="Kovacs A.T."/>
        </authorList>
    </citation>
    <scope>NUCLEOTIDE SEQUENCE</scope>
    <source>
        <strain evidence="18">XLM17</strain>
    </source>
</reference>
<dbReference type="RefSeq" id="WP_066083271.1">
    <property type="nucleotide sequence ID" value="NZ_CP126114.1"/>
</dbReference>
<evidence type="ECO:0000256" key="12">
    <source>
        <dbReference type="ARBA" id="ARBA00023012"/>
    </source>
</evidence>
<proteinExistence type="predicted"/>
<dbReference type="Gene3D" id="1.10.287.130">
    <property type="match status" value="1"/>
</dbReference>
<evidence type="ECO:0000313" key="18">
    <source>
        <dbReference type="EMBL" id="WHY87263.1"/>
    </source>
</evidence>
<keyword evidence="11 15" id="KW-1133">Transmembrane helix</keyword>
<keyword evidence="4" id="KW-1003">Cell membrane</keyword>
<evidence type="ECO:0000313" key="19">
    <source>
        <dbReference type="Proteomes" id="UP001178288"/>
    </source>
</evidence>
<evidence type="ECO:0000256" key="15">
    <source>
        <dbReference type="SAM" id="Phobius"/>
    </source>
</evidence>
<keyword evidence="7 15" id="KW-0812">Transmembrane</keyword>
<dbReference type="InterPro" id="IPR004358">
    <property type="entry name" value="Sig_transdc_His_kin-like_C"/>
</dbReference>
<dbReference type="FunFam" id="1.10.287.130:FF:000008">
    <property type="entry name" value="Two-component sensor histidine kinase"/>
    <property type="match status" value="1"/>
</dbReference>
<dbReference type="SMART" id="SM00387">
    <property type="entry name" value="HATPase_c"/>
    <property type="match status" value="1"/>
</dbReference>
<dbReference type="InterPro" id="IPR003594">
    <property type="entry name" value="HATPase_dom"/>
</dbReference>
<feature type="transmembrane region" description="Helical" evidence="15">
    <location>
        <begin position="12"/>
        <end position="38"/>
    </location>
</feature>
<dbReference type="SMART" id="SM00388">
    <property type="entry name" value="HisKA"/>
    <property type="match status" value="1"/>
</dbReference>
<dbReference type="PRINTS" id="PR00344">
    <property type="entry name" value="BCTRLSENSOR"/>
</dbReference>
<dbReference type="InterPro" id="IPR005467">
    <property type="entry name" value="His_kinase_dom"/>
</dbReference>
<dbReference type="PANTHER" id="PTHR45528:SF1">
    <property type="entry name" value="SENSOR HISTIDINE KINASE CPXA"/>
    <property type="match status" value="1"/>
</dbReference>
<evidence type="ECO:0000256" key="2">
    <source>
        <dbReference type="ARBA" id="ARBA00004651"/>
    </source>
</evidence>
<evidence type="ECO:0000256" key="5">
    <source>
        <dbReference type="ARBA" id="ARBA00022553"/>
    </source>
</evidence>
<dbReference type="Pfam" id="PF00512">
    <property type="entry name" value="HisKA"/>
    <property type="match status" value="1"/>
</dbReference>
<evidence type="ECO:0000256" key="6">
    <source>
        <dbReference type="ARBA" id="ARBA00022679"/>
    </source>
</evidence>
<evidence type="ECO:0000256" key="10">
    <source>
        <dbReference type="ARBA" id="ARBA00022840"/>
    </source>
</evidence>
<evidence type="ECO:0000256" key="11">
    <source>
        <dbReference type="ARBA" id="ARBA00022989"/>
    </source>
</evidence>
<evidence type="ECO:0000256" key="14">
    <source>
        <dbReference type="SAM" id="Coils"/>
    </source>
</evidence>
<dbReference type="CDD" id="cd00075">
    <property type="entry name" value="HATPase"/>
    <property type="match status" value="1"/>
</dbReference>
<dbReference type="AlphaFoldDB" id="A0AA95MT15"/>
<evidence type="ECO:0000256" key="4">
    <source>
        <dbReference type="ARBA" id="ARBA00022475"/>
    </source>
</evidence>
<dbReference type="EMBL" id="CP126114">
    <property type="protein sequence ID" value="WHY87263.1"/>
    <property type="molecule type" value="Genomic_DNA"/>
</dbReference>
<comment type="subcellular location">
    <subcellularLocation>
        <location evidence="2">Cell membrane</location>
        <topology evidence="2">Multi-pass membrane protein</topology>
    </subcellularLocation>
</comment>
<dbReference type="InterPro" id="IPR050398">
    <property type="entry name" value="HssS/ArlS-like"/>
</dbReference>
<dbReference type="SUPFAM" id="SSF47384">
    <property type="entry name" value="Homodimeric domain of signal transducing histidine kinase"/>
    <property type="match status" value="1"/>
</dbReference>
<dbReference type="Gene3D" id="6.10.340.10">
    <property type="match status" value="1"/>
</dbReference>
<feature type="coiled-coil region" evidence="14">
    <location>
        <begin position="114"/>
        <end position="145"/>
    </location>
</feature>
<evidence type="ECO:0000256" key="9">
    <source>
        <dbReference type="ARBA" id="ARBA00022777"/>
    </source>
</evidence>
<keyword evidence="9" id="KW-0418">Kinase</keyword>
<keyword evidence="8" id="KW-0547">Nucleotide-binding</keyword>
<gene>
    <name evidence="18" type="ORF">QNH39_05240</name>
</gene>
<dbReference type="KEGG" id="nnv:QNH39_05240"/>
<evidence type="ECO:0000256" key="1">
    <source>
        <dbReference type="ARBA" id="ARBA00000085"/>
    </source>
</evidence>
<dbReference type="PROSITE" id="PS50885">
    <property type="entry name" value="HAMP"/>
    <property type="match status" value="1"/>
</dbReference>
<evidence type="ECO:0000256" key="3">
    <source>
        <dbReference type="ARBA" id="ARBA00012438"/>
    </source>
</evidence>
<feature type="domain" description="Histidine kinase" evidence="16">
    <location>
        <begin position="148"/>
        <end position="365"/>
    </location>
</feature>
<accession>A0AA95MT15</accession>
<keyword evidence="10 18" id="KW-0067">ATP-binding</keyword>
<evidence type="ECO:0000259" key="17">
    <source>
        <dbReference type="PROSITE" id="PS50885"/>
    </source>
</evidence>
<feature type="transmembrane region" description="Helical" evidence="15">
    <location>
        <begin position="58"/>
        <end position="78"/>
    </location>
</feature>
<dbReference type="GO" id="GO:0005524">
    <property type="term" value="F:ATP binding"/>
    <property type="evidence" value="ECO:0007669"/>
    <property type="project" value="UniProtKB-KW"/>
</dbReference>
<keyword evidence="5" id="KW-0597">Phosphoprotein</keyword>
<organism evidence="18 19">
    <name type="scientific">Neobacillus novalis</name>
    <dbReference type="NCBI Taxonomy" id="220687"/>
    <lineage>
        <taxon>Bacteria</taxon>
        <taxon>Bacillati</taxon>
        <taxon>Bacillota</taxon>
        <taxon>Bacilli</taxon>
        <taxon>Bacillales</taxon>
        <taxon>Bacillaceae</taxon>
        <taxon>Neobacillus</taxon>
    </lineage>
</organism>
<dbReference type="PANTHER" id="PTHR45528">
    <property type="entry name" value="SENSOR HISTIDINE KINASE CPXA"/>
    <property type="match status" value="1"/>
</dbReference>
<keyword evidence="14" id="KW-0175">Coiled coil</keyword>
<keyword evidence="12" id="KW-0902">Two-component regulatory system</keyword>
<dbReference type="CDD" id="cd00082">
    <property type="entry name" value="HisKA"/>
    <property type="match status" value="1"/>
</dbReference>
<keyword evidence="6" id="KW-0808">Transferase</keyword>
<dbReference type="Gene3D" id="3.30.565.10">
    <property type="entry name" value="Histidine kinase-like ATPase, C-terminal domain"/>
    <property type="match status" value="1"/>
</dbReference>
<comment type="catalytic activity">
    <reaction evidence="1">
        <text>ATP + protein L-histidine = ADP + protein N-phospho-L-histidine.</text>
        <dbReference type="EC" id="2.7.13.3"/>
    </reaction>
</comment>
<dbReference type="PROSITE" id="PS50109">
    <property type="entry name" value="HIS_KIN"/>
    <property type="match status" value="1"/>
</dbReference>